<accession>A0A8H9J1P4</accession>
<name>A0A8H9J1P4_9PSEU</name>
<feature type="transmembrane region" description="Helical" evidence="1">
    <location>
        <begin position="209"/>
        <end position="226"/>
    </location>
</feature>
<feature type="transmembrane region" description="Helical" evidence="1">
    <location>
        <begin position="176"/>
        <end position="197"/>
    </location>
</feature>
<comment type="caution">
    <text evidence="2">The sequence shown here is derived from an EMBL/GenBank/DDBJ whole genome shotgun (WGS) entry which is preliminary data.</text>
</comment>
<gene>
    <name evidence="2" type="ORF">GCM10017566_67960</name>
</gene>
<reference evidence="2" key="1">
    <citation type="journal article" date="2014" name="Int. J. Syst. Evol. Microbiol.">
        <title>Complete genome sequence of Corynebacterium casei LMG S-19264T (=DSM 44701T), isolated from a smear-ripened cheese.</title>
        <authorList>
            <consortium name="US DOE Joint Genome Institute (JGI-PGF)"/>
            <person name="Walter F."/>
            <person name="Albersmeier A."/>
            <person name="Kalinowski J."/>
            <person name="Ruckert C."/>
        </authorList>
    </citation>
    <scope>NUCLEOTIDE SEQUENCE</scope>
    <source>
        <strain evidence="2">CGMCC 4.7679</strain>
    </source>
</reference>
<reference evidence="2" key="2">
    <citation type="submission" date="2020-09" db="EMBL/GenBank/DDBJ databases">
        <authorList>
            <person name="Sun Q."/>
            <person name="Zhou Y."/>
        </authorList>
    </citation>
    <scope>NUCLEOTIDE SEQUENCE</scope>
    <source>
        <strain evidence="2">CGMCC 4.7679</strain>
    </source>
</reference>
<dbReference type="EMBL" id="BNAV01000017">
    <property type="protein sequence ID" value="GHF84336.1"/>
    <property type="molecule type" value="Genomic_DNA"/>
</dbReference>
<dbReference type="RefSeq" id="WP_145935555.1">
    <property type="nucleotide sequence ID" value="NZ_BNAV01000017.1"/>
</dbReference>
<keyword evidence="3" id="KW-1185">Reference proteome</keyword>
<evidence type="ECO:0000313" key="2">
    <source>
        <dbReference type="EMBL" id="GHF84336.1"/>
    </source>
</evidence>
<keyword evidence="1" id="KW-0472">Membrane</keyword>
<dbReference type="AlphaFoldDB" id="A0A8H9J1P4"/>
<evidence type="ECO:0000313" key="3">
    <source>
        <dbReference type="Proteomes" id="UP000658656"/>
    </source>
</evidence>
<protein>
    <submittedName>
        <fullName evidence="2">Uncharacterized protein</fullName>
    </submittedName>
</protein>
<feature type="transmembrane region" description="Helical" evidence="1">
    <location>
        <begin position="30"/>
        <end position="48"/>
    </location>
</feature>
<dbReference type="OrthoDB" id="3621944at2"/>
<dbReference type="Proteomes" id="UP000658656">
    <property type="component" value="Unassembled WGS sequence"/>
</dbReference>
<feature type="transmembrane region" description="Helical" evidence="1">
    <location>
        <begin position="54"/>
        <end position="72"/>
    </location>
</feature>
<proteinExistence type="predicted"/>
<keyword evidence="1" id="KW-1133">Transmembrane helix</keyword>
<evidence type="ECO:0000256" key="1">
    <source>
        <dbReference type="SAM" id="Phobius"/>
    </source>
</evidence>
<organism evidence="2 3">
    <name type="scientific">Amycolatopsis bartoniae</name>
    <dbReference type="NCBI Taxonomy" id="941986"/>
    <lineage>
        <taxon>Bacteria</taxon>
        <taxon>Bacillati</taxon>
        <taxon>Actinomycetota</taxon>
        <taxon>Actinomycetes</taxon>
        <taxon>Pseudonocardiales</taxon>
        <taxon>Pseudonocardiaceae</taxon>
        <taxon>Amycolatopsis</taxon>
    </lineage>
</organism>
<keyword evidence="1" id="KW-0812">Transmembrane</keyword>
<sequence length="324" mass="36101">MIPVTSLPAIECDSTPLHLAHLRDRARVPWWWLLWLAVLVGVHAAAGWEGTDTAGLAIGLTSWVGWTIWRRLRSVRWAEPLLREQPWLPLAATLHGRRIVAGETVLALRGMPRQVRNVIARTGQVWLVGPDSRGRALVRVEGSGRPWPARVRRRAGRASLPRQVDHQWRERRVFRVAAGFAVLFAAALAALVVGTVIEPPPSEDLGEAFFVYGIVVVPLVMVVVRARALRSHLRGEANWYPLPGAVDDADFAEDDELCVRGWTVLPEIGPVEVEIPACPLDLYTDIWFHRRIWVLGPPRLGEVVIGMPEFPLAVEALFSPKSLP</sequence>